<dbReference type="GO" id="GO:0016705">
    <property type="term" value="F:oxidoreductase activity, acting on paired donors, with incorporation or reduction of molecular oxygen"/>
    <property type="evidence" value="ECO:0007669"/>
    <property type="project" value="InterPro"/>
</dbReference>
<evidence type="ECO:0000256" key="5">
    <source>
        <dbReference type="ARBA" id="ARBA00023002"/>
    </source>
</evidence>
<dbReference type="PRINTS" id="PR00385">
    <property type="entry name" value="P450"/>
</dbReference>
<dbReference type="GO" id="GO:0020037">
    <property type="term" value="F:heme binding"/>
    <property type="evidence" value="ECO:0007669"/>
    <property type="project" value="InterPro"/>
</dbReference>
<reference evidence="11 12" key="1">
    <citation type="submission" date="2017-12" db="EMBL/GenBank/DDBJ databases">
        <title>Comparative genomics of Botrytis spp.</title>
        <authorList>
            <person name="Valero-Jimenez C.A."/>
            <person name="Tapia P."/>
            <person name="Veloso J."/>
            <person name="Silva-Moreno E."/>
            <person name="Staats M."/>
            <person name="Valdes J.H."/>
            <person name="Van Kan J.A.L."/>
        </authorList>
    </citation>
    <scope>NUCLEOTIDE SEQUENCE [LARGE SCALE GENOMIC DNA]</scope>
    <source>
        <strain evidence="11 12">Bp0003</strain>
    </source>
</reference>
<dbReference type="GO" id="GO:0004497">
    <property type="term" value="F:monooxygenase activity"/>
    <property type="evidence" value="ECO:0007669"/>
    <property type="project" value="UniProtKB-KW"/>
</dbReference>
<organism evidence="11 12">
    <name type="scientific">Botrytis paeoniae</name>
    <dbReference type="NCBI Taxonomy" id="278948"/>
    <lineage>
        <taxon>Eukaryota</taxon>
        <taxon>Fungi</taxon>
        <taxon>Dikarya</taxon>
        <taxon>Ascomycota</taxon>
        <taxon>Pezizomycotina</taxon>
        <taxon>Leotiomycetes</taxon>
        <taxon>Helotiales</taxon>
        <taxon>Sclerotiniaceae</taxon>
        <taxon>Botrytis</taxon>
    </lineage>
</organism>
<dbReference type="InterPro" id="IPR001128">
    <property type="entry name" value="Cyt_P450"/>
</dbReference>
<evidence type="ECO:0000256" key="6">
    <source>
        <dbReference type="ARBA" id="ARBA00023004"/>
    </source>
</evidence>
<gene>
    <name evidence="11" type="ORF">BPAE_0303g00070</name>
</gene>
<evidence type="ECO:0000313" key="11">
    <source>
        <dbReference type="EMBL" id="TGO20363.1"/>
    </source>
</evidence>
<dbReference type="GO" id="GO:0005506">
    <property type="term" value="F:iron ion binding"/>
    <property type="evidence" value="ECO:0007669"/>
    <property type="project" value="InterPro"/>
</dbReference>
<comment type="caution">
    <text evidence="11">The sequence shown here is derived from an EMBL/GenBank/DDBJ whole genome shotgun (WGS) entry which is preliminary data.</text>
</comment>
<comment type="cofactor">
    <cofactor evidence="1 9">
        <name>heme</name>
        <dbReference type="ChEBI" id="CHEBI:30413"/>
    </cofactor>
</comment>
<proteinExistence type="inferred from homology"/>
<feature type="binding site" description="axial binding residue" evidence="9">
    <location>
        <position position="456"/>
    </location>
    <ligand>
        <name>heme</name>
        <dbReference type="ChEBI" id="CHEBI:30413"/>
    </ligand>
    <ligandPart>
        <name>Fe</name>
        <dbReference type="ChEBI" id="CHEBI:18248"/>
    </ligandPart>
</feature>
<dbReference type="EMBL" id="PQXI01000302">
    <property type="protein sequence ID" value="TGO20363.1"/>
    <property type="molecule type" value="Genomic_DNA"/>
</dbReference>
<keyword evidence="10" id="KW-0812">Transmembrane</keyword>
<dbReference type="Proteomes" id="UP000297910">
    <property type="component" value="Unassembled WGS sequence"/>
</dbReference>
<dbReference type="GO" id="GO:0009403">
    <property type="term" value="P:toxin biosynthetic process"/>
    <property type="evidence" value="ECO:0007669"/>
    <property type="project" value="UniProtKB-ARBA"/>
</dbReference>
<dbReference type="PANTHER" id="PTHR24305:SF210">
    <property type="entry name" value="CYTOCHROME P450 MONOOXYGENASE ASQL-RELATED"/>
    <property type="match status" value="1"/>
</dbReference>
<keyword evidence="3 9" id="KW-0349">Heme</keyword>
<dbReference type="SUPFAM" id="SSF48264">
    <property type="entry name" value="Cytochrome P450"/>
    <property type="match status" value="1"/>
</dbReference>
<dbReference type="InterPro" id="IPR036396">
    <property type="entry name" value="Cyt_P450_sf"/>
</dbReference>
<keyword evidence="10" id="KW-0472">Membrane</keyword>
<evidence type="ECO:0000313" key="12">
    <source>
        <dbReference type="Proteomes" id="UP000297910"/>
    </source>
</evidence>
<keyword evidence="5" id="KW-0560">Oxidoreductase</keyword>
<evidence type="ECO:0000256" key="9">
    <source>
        <dbReference type="PIRSR" id="PIRSR602403-1"/>
    </source>
</evidence>
<comment type="similarity">
    <text evidence="2">Belongs to the cytochrome P450 family.</text>
</comment>
<keyword evidence="4 9" id="KW-0479">Metal-binding</keyword>
<keyword evidence="6 9" id="KW-0408">Iron</keyword>
<keyword evidence="8" id="KW-0503">Monooxygenase</keyword>
<evidence type="ECO:0000256" key="1">
    <source>
        <dbReference type="ARBA" id="ARBA00001971"/>
    </source>
</evidence>
<dbReference type="Gene3D" id="1.10.630.10">
    <property type="entry name" value="Cytochrome P450"/>
    <property type="match status" value="1"/>
</dbReference>
<protein>
    <submittedName>
        <fullName evidence="11">Uncharacterized protein</fullName>
    </submittedName>
</protein>
<dbReference type="AlphaFoldDB" id="A0A4Z1FC62"/>
<evidence type="ECO:0000256" key="8">
    <source>
        <dbReference type="ARBA" id="ARBA00023033"/>
    </source>
</evidence>
<evidence type="ECO:0000256" key="2">
    <source>
        <dbReference type="ARBA" id="ARBA00010617"/>
    </source>
</evidence>
<keyword evidence="12" id="KW-1185">Reference proteome</keyword>
<dbReference type="CDD" id="cd11058">
    <property type="entry name" value="CYP60B-like"/>
    <property type="match status" value="1"/>
</dbReference>
<sequence>MYSIVIVITVVVAPLLHFLGCCIYNLFFHPLKSFPGPKLWAASRIPLTYWKFRGILPYKIKELHDQYGDAVRVAPNYLDYISAAAWEDIYGFVKENHKKNFPKDLLERGLMVNKVQNIITADEDNHRRFRRLQSHVFSDKALTSQEPLIQDYARQFISGLIKFSSLNSENSINIGQWYNFATFDLIGDLAFGEPFDCVKTGETNQWVDLIFQIFEINSLVNEAKKYPILGAIALFFVPKDIKGKFEYYNQLAREKAYRRMDTPRDVPDFMSYIIKHNDTDKGMSREEIGENASILIIAGSETTASLLNGITYHLLRTPTVLQNLAIELRTTFQTQEDLTLHALVYSKYLNAVLEEGLRMYPPAPATLPRIVPNGGSLVAGQYVPAGATVGVNPISSHLSAKNFYLPDEFHPERWLSTADVEALKSAFPDMKLTDPKIFENDDRKARQPFSMGPANCIGKNLAYAEMRVLLGNVVWGFDMEGARDSGSWLERNRIYALWKKPELWVKLKRVNV</sequence>
<dbReference type="InterPro" id="IPR002403">
    <property type="entry name" value="Cyt_P450_E_grp-IV"/>
</dbReference>
<keyword evidence="10" id="KW-1133">Transmembrane helix</keyword>
<name>A0A4Z1FC62_9HELO</name>
<dbReference type="InterPro" id="IPR050121">
    <property type="entry name" value="Cytochrome_P450_monoxygenase"/>
</dbReference>
<evidence type="ECO:0000256" key="3">
    <source>
        <dbReference type="ARBA" id="ARBA00022617"/>
    </source>
</evidence>
<dbReference type="PRINTS" id="PR00465">
    <property type="entry name" value="EP450IV"/>
</dbReference>
<keyword evidence="7" id="KW-0843">Virulence</keyword>
<feature type="transmembrane region" description="Helical" evidence="10">
    <location>
        <begin position="6"/>
        <end position="28"/>
    </location>
</feature>
<evidence type="ECO:0000256" key="4">
    <source>
        <dbReference type="ARBA" id="ARBA00022723"/>
    </source>
</evidence>
<evidence type="ECO:0000256" key="7">
    <source>
        <dbReference type="ARBA" id="ARBA00023026"/>
    </source>
</evidence>
<dbReference type="Pfam" id="PF00067">
    <property type="entry name" value="p450"/>
    <property type="match status" value="1"/>
</dbReference>
<dbReference type="PANTHER" id="PTHR24305">
    <property type="entry name" value="CYTOCHROME P450"/>
    <property type="match status" value="1"/>
</dbReference>
<accession>A0A4Z1FC62</accession>
<evidence type="ECO:0000256" key="10">
    <source>
        <dbReference type="SAM" id="Phobius"/>
    </source>
</evidence>
<dbReference type="FunFam" id="1.10.630.10:FF:000047">
    <property type="entry name" value="Cytochrome P450 monooxygenase"/>
    <property type="match status" value="1"/>
</dbReference>